<feature type="domain" description="Acyl-CoA thioesterase-like N-terminal HotDog" evidence="1">
    <location>
        <begin position="52"/>
        <end position="134"/>
    </location>
</feature>
<dbReference type="OrthoDB" id="1413770at2"/>
<dbReference type="InterPro" id="IPR049449">
    <property type="entry name" value="TesB_ACOT8-like_N"/>
</dbReference>
<dbReference type="Pfam" id="PF20789">
    <property type="entry name" value="4HBT_3C"/>
    <property type="match status" value="1"/>
</dbReference>
<dbReference type="InterPro" id="IPR029069">
    <property type="entry name" value="HotDog_dom_sf"/>
</dbReference>
<comment type="caution">
    <text evidence="3">The sequence shown here is derived from an EMBL/GenBank/DDBJ whole genome shotgun (WGS) entry which is preliminary data.</text>
</comment>
<proteinExistence type="predicted"/>
<accession>A0A4Q8AQN0</accession>
<reference evidence="3 4" key="1">
    <citation type="submission" date="2019-02" db="EMBL/GenBank/DDBJ databases">
        <title>Sequencing the genomes of 1000 actinobacteria strains.</title>
        <authorList>
            <person name="Klenk H.-P."/>
        </authorList>
    </citation>
    <scope>NUCLEOTIDE SEQUENCE [LARGE SCALE GENOMIC DNA]</scope>
    <source>
        <strain evidence="3 4">DSM 18319</strain>
    </source>
</reference>
<organism evidence="3 4">
    <name type="scientific">Microterricola gilva</name>
    <dbReference type="NCBI Taxonomy" id="393267"/>
    <lineage>
        <taxon>Bacteria</taxon>
        <taxon>Bacillati</taxon>
        <taxon>Actinomycetota</taxon>
        <taxon>Actinomycetes</taxon>
        <taxon>Micrococcales</taxon>
        <taxon>Microbacteriaceae</taxon>
        <taxon>Microterricola</taxon>
    </lineage>
</organism>
<sequence length="293" mass="30956">MLLRGAGSGAGALSHNAWRENHVGTIESESGSFFERIDEHRYRPTAHSGGAWDPDELHFSPLGGLIVHAIDRHRAGHADAGLALSRISFDILGRLANDVCEVAVAVLRPGRTIELLEATLSIGGRPVIRARAWLLATLDTSAVAGGGDAPLPAPDNLDSWPLSSVWPAGGVVDSVDIRPVGTPQTGRTTAWITTDVELVAGEAVSPLAGYVTLVDLANGIATRQPPSEWMYPNVDLTIHLHRQPAGRWVGLDTTVVFGPSGQGITSSVLHDLSGPIGHAHQMLTVRPLTPPQS</sequence>
<dbReference type="SUPFAM" id="SSF54637">
    <property type="entry name" value="Thioesterase/thiol ester dehydrase-isomerase"/>
    <property type="match status" value="1"/>
</dbReference>
<feature type="domain" description="Acyl-CoA thioesterase-like C-terminal" evidence="2">
    <location>
        <begin position="154"/>
        <end position="285"/>
    </location>
</feature>
<evidence type="ECO:0000313" key="3">
    <source>
        <dbReference type="EMBL" id="RZU67040.1"/>
    </source>
</evidence>
<dbReference type="InterPro" id="IPR049450">
    <property type="entry name" value="ACOT8-like_C"/>
</dbReference>
<dbReference type="Proteomes" id="UP000291483">
    <property type="component" value="Unassembled WGS sequence"/>
</dbReference>
<dbReference type="AlphaFoldDB" id="A0A4Q8AQN0"/>
<evidence type="ECO:0000313" key="4">
    <source>
        <dbReference type="Proteomes" id="UP000291483"/>
    </source>
</evidence>
<keyword evidence="4" id="KW-1185">Reference proteome</keyword>
<gene>
    <name evidence="3" type="ORF">EV379_3416</name>
</gene>
<dbReference type="Pfam" id="PF13622">
    <property type="entry name" value="4HBT_3"/>
    <property type="match status" value="1"/>
</dbReference>
<dbReference type="InterPro" id="IPR042171">
    <property type="entry name" value="Acyl-CoA_hotdog"/>
</dbReference>
<name>A0A4Q8AQN0_9MICO</name>
<dbReference type="Gene3D" id="2.40.160.210">
    <property type="entry name" value="Acyl-CoA thioesterase, double hotdog domain"/>
    <property type="match status" value="1"/>
</dbReference>
<evidence type="ECO:0000259" key="1">
    <source>
        <dbReference type="Pfam" id="PF13622"/>
    </source>
</evidence>
<protein>
    <submittedName>
        <fullName evidence="3">Thioesterase superfamily protein</fullName>
    </submittedName>
</protein>
<dbReference type="EMBL" id="SHLC01000001">
    <property type="protein sequence ID" value="RZU67040.1"/>
    <property type="molecule type" value="Genomic_DNA"/>
</dbReference>
<evidence type="ECO:0000259" key="2">
    <source>
        <dbReference type="Pfam" id="PF20789"/>
    </source>
</evidence>